<feature type="region of interest" description="Disordered" evidence="2">
    <location>
        <begin position="1"/>
        <end position="34"/>
    </location>
</feature>
<name>T1K5S3_TETUR</name>
<dbReference type="HOGENOM" id="CLU_2486222_0_0_1"/>
<dbReference type="InterPro" id="IPR057479">
    <property type="entry name" value="PRP28/DDX23-like_helical"/>
</dbReference>
<dbReference type="eggNOG" id="KOG0333">
    <property type="taxonomic scope" value="Eukaryota"/>
</dbReference>
<dbReference type="Proteomes" id="UP000015104">
    <property type="component" value="Unassembled WGS sequence"/>
</dbReference>
<protein>
    <recommendedName>
        <fullName evidence="3">PRP28/DDX23-like helical domain-containing protein</fullName>
    </recommendedName>
</protein>
<comment type="catalytic activity">
    <reaction evidence="1">
        <text>ATP + H2O = ADP + phosphate + H(+)</text>
        <dbReference type="Rhea" id="RHEA:13065"/>
        <dbReference type="ChEBI" id="CHEBI:15377"/>
        <dbReference type="ChEBI" id="CHEBI:15378"/>
        <dbReference type="ChEBI" id="CHEBI:30616"/>
        <dbReference type="ChEBI" id="CHEBI:43474"/>
        <dbReference type="ChEBI" id="CHEBI:456216"/>
        <dbReference type="EC" id="3.6.4.13"/>
    </reaction>
</comment>
<organism evidence="4 5">
    <name type="scientific">Tetranychus urticae</name>
    <name type="common">Two-spotted spider mite</name>
    <dbReference type="NCBI Taxonomy" id="32264"/>
    <lineage>
        <taxon>Eukaryota</taxon>
        <taxon>Metazoa</taxon>
        <taxon>Ecdysozoa</taxon>
        <taxon>Arthropoda</taxon>
        <taxon>Chelicerata</taxon>
        <taxon>Arachnida</taxon>
        <taxon>Acari</taxon>
        <taxon>Acariformes</taxon>
        <taxon>Trombidiformes</taxon>
        <taxon>Prostigmata</taxon>
        <taxon>Eleutherengona</taxon>
        <taxon>Raphignathae</taxon>
        <taxon>Tetranychoidea</taxon>
        <taxon>Tetranychidae</taxon>
        <taxon>Tetranychus</taxon>
    </lineage>
</organism>
<dbReference type="EMBL" id="CAEY01001590">
    <property type="status" value="NOT_ANNOTATED_CDS"/>
    <property type="molecule type" value="Genomic_DNA"/>
</dbReference>
<evidence type="ECO:0000256" key="2">
    <source>
        <dbReference type="SAM" id="MobiDB-lite"/>
    </source>
</evidence>
<dbReference type="AlphaFoldDB" id="T1K5S3"/>
<dbReference type="EnsemblMetazoa" id="tetur05g07310.1">
    <property type="protein sequence ID" value="tetur05g07310.1"/>
    <property type="gene ID" value="tetur05g07310"/>
</dbReference>
<keyword evidence="5" id="KW-1185">Reference proteome</keyword>
<evidence type="ECO:0000259" key="3">
    <source>
        <dbReference type="Pfam" id="PF25430"/>
    </source>
</evidence>
<dbReference type="Pfam" id="PF25430">
    <property type="entry name" value="DDX23"/>
    <property type="match status" value="1"/>
</dbReference>
<dbReference type="STRING" id="32264.T1K5S3"/>
<evidence type="ECO:0000313" key="4">
    <source>
        <dbReference type="EnsemblMetazoa" id="tetur05g07310.1"/>
    </source>
</evidence>
<reference evidence="4" key="2">
    <citation type="submission" date="2015-06" db="UniProtKB">
        <authorList>
            <consortium name="EnsemblMetazoa"/>
        </authorList>
    </citation>
    <scope>IDENTIFICATION</scope>
</reference>
<evidence type="ECO:0000313" key="5">
    <source>
        <dbReference type="Proteomes" id="UP000015104"/>
    </source>
</evidence>
<feature type="compositionally biased region" description="Basic and acidic residues" evidence="2">
    <location>
        <begin position="1"/>
        <end position="20"/>
    </location>
</feature>
<dbReference type="GO" id="GO:0003724">
    <property type="term" value="F:RNA helicase activity"/>
    <property type="evidence" value="ECO:0007669"/>
    <property type="project" value="UniProtKB-EC"/>
</dbReference>
<accession>T1K5S3</accession>
<sequence length="87" mass="10632">MHNIHRECNHCLHHRDRDKDRDDDDNEPKEKDKLEREVEAIKERYLGAARKKKRLRRLNERKFVFDWDAGEVTSDDYNPIYKDGHTI</sequence>
<evidence type="ECO:0000256" key="1">
    <source>
        <dbReference type="ARBA" id="ARBA00047984"/>
    </source>
</evidence>
<proteinExistence type="predicted"/>
<reference evidence="5" key="1">
    <citation type="submission" date="2011-08" db="EMBL/GenBank/DDBJ databases">
        <authorList>
            <person name="Rombauts S."/>
        </authorList>
    </citation>
    <scope>NUCLEOTIDE SEQUENCE</scope>
    <source>
        <strain evidence="5">London</strain>
    </source>
</reference>
<feature type="domain" description="PRP28/DDX23-like helical" evidence="3">
    <location>
        <begin position="63"/>
        <end position="86"/>
    </location>
</feature>